<reference evidence="2 3" key="1">
    <citation type="submission" date="2016-10" db="EMBL/GenBank/DDBJ databases">
        <title>Evaluation of Human, Veterinary and Environmental Mycobacterium chelonae Isolates by Core Genome Phylogenomic Analysis, Targeted Gene Comparison, and Anti-microbial Susceptibility Patterns: A Tale of Mistaken Identities.</title>
        <authorList>
            <person name="Fogelson S.B."/>
            <person name="Camus A.C."/>
            <person name="Lorenz W."/>
            <person name="Vasireddy R."/>
            <person name="Vasireddy S."/>
            <person name="Smith T."/>
            <person name="Brown-Elliott B.A."/>
            <person name="Wallace R.J.Jr."/>
            <person name="Hasan N.A."/>
            <person name="Reischl U."/>
            <person name="Sanchez S."/>
        </authorList>
    </citation>
    <scope>NUCLEOTIDE SEQUENCE [LARGE SCALE GENOMIC DNA]</scope>
    <source>
        <strain evidence="2 3">1559</strain>
    </source>
</reference>
<protein>
    <submittedName>
        <fullName evidence="2">Uncharacterized protein</fullName>
    </submittedName>
</protein>
<dbReference type="Proteomes" id="UP000179616">
    <property type="component" value="Unassembled WGS sequence"/>
</dbReference>
<evidence type="ECO:0000313" key="3">
    <source>
        <dbReference type="Proteomes" id="UP000179616"/>
    </source>
</evidence>
<dbReference type="AlphaFoldDB" id="A0A1S1L5K4"/>
<organism evidence="2 3">
    <name type="scientific">Mycobacteroides franklinii</name>
    <dbReference type="NCBI Taxonomy" id="948102"/>
    <lineage>
        <taxon>Bacteria</taxon>
        <taxon>Bacillati</taxon>
        <taxon>Actinomycetota</taxon>
        <taxon>Actinomycetes</taxon>
        <taxon>Mycobacteriales</taxon>
        <taxon>Mycobacteriaceae</taxon>
        <taxon>Mycobacteroides</taxon>
    </lineage>
</organism>
<name>A0A1S1L5K4_9MYCO</name>
<evidence type="ECO:0000256" key="1">
    <source>
        <dbReference type="SAM" id="Phobius"/>
    </source>
</evidence>
<keyword evidence="1" id="KW-0812">Transmembrane</keyword>
<keyword evidence="1" id="KW-0472">Membrane</keyword>
<dbReference type="EMBL" id="MLIK01000024">
    <property type="protein sequence ID" value="OHU19151.1"/>
    <property type="molecule type" value="Genomic_DNA"/>
</dbReference>
<sequence>MTGVYWTYRIRIRGKMMTIIGFTALAIAMVVGLTAVLIAADDVALVDGDFADFDHRVIRGGDAPPSVIPSTVRRCGARRAAWLAYMSPLPSETAKESPHEY</sequence>
<comment type="caution">
    <text evidence="2">The sequence shown here is derived from an EMBL/GenBank/DDBJ whole genome shotgun (WGS) entry which is preliminary data.</text>
</comment>
<keyword evidence="1" id="KW-1133">Transmembrane helix</keyword>
<proteinExistence type="predicted"/>
<gene>
    <name evidence="2" type="ORF">BKG76_21990</name>
</gene>
<dbReference type="STRING" id="948102.BKG76_21990"/>
<evidence type="ECO:0000313" key="2">
    <source>
        <dbReference type="EMBL" id="OHU19151.1"/>
    </source>
</evidence>
<accession>A0A1S1L5K4</accession>
<feature type="transmembrane region" description="Helical" evidence="1">
    <location>
        <begin position="19"/>
        <end position="40"/>
    </location>
</feature>